<organism evidence="2 3">
    <name type="scientific">Bradyrhizobium centrolobii</name>
    <dbReference type="NCBI Taxonomy" id="1505087"/>
    <lineage>
        <taxon>Bacteria</taxon>
        <taxon>Pseudomonadati</taxon>
        <taxon>Pseudomonadota</taxon>
        <taxon>Alphaproteobacteria</taxon>
        <taxon>Hyphomicrobiales</taxon>
        <taxon>Nitrobacteraceae</taxon>
        <taxon>Bradyrhizobium</taxon>
    </lineage>
</organism>
<keyword evidence="3" id="KW-1185">Reference proteome</keyword>
<dbReference type="EMBL" id="LUUB01000124">
    <property type="protein sequence ID" value="OAE97702.1"/>
    <property type="molecule type" value="Genomic_DNA"/>
</dbReference>
<dbReference type="AlphaFoldDB" id="A0A176Y832"/>
<evidence type="ECO:0000256" key="1">
    <source>
        <dbReference type="SAM" id="MobiDB-lite"/>
    </source>
</evidence>
<comment type="caution">
    <text evidence="2">The sequence shown here is derived from an EMBL/GenBank/DDBJ whole genome shotgun (WGS) entry which is preliminary data.</text>
</comment>
<reference evidence="2 3" key="1">
    <citation type="submission" date="2016-03" db="EMBL/GenBank/DDBJ databases">
        <title>Draft Genome Sequence of the Strain BR 10245 (Bradyrhizobium sp.) isolated from nodules of Centrolobium paraense.</title>
        <authorList>
            <person name="Simoes-Araujo J.L.Sr."/>
            <person name="Barauna A.C."/>
            <person name="Silva K."/>
            <person name="Zilli J.E."/>
        </authorList>
    </citation>
    <scope>NUCLEOTIDE SEQUENCE [LARGE SCALE GENOMIC DNA]</scope>
    <source>
        <strain evidence="2 3">BR 10245</strain>
    </source>
</reference>
<protein>
    <submittedName>
        <fullName evidence="2">Uncharacterized protein</fullName>
    </submittedName>
</protein>
<dbReference type="STRING" id="1505087.AYJ54_34820"/>
<feature type="region of interest" description="Disordered" evidence="1">
    <location>
        <begin position="1"/>
        <end position="25"/>
    </location>
</feature>
<name>A0A176Y832_9BRAD</name>
<evidence type="ECO:0000313" key="3">
    <source>
        <dbReference type="Proteomes" id="UP000076959"/>
    </source>
</evidence>
<gene>
    <name evidence="2" type="ORF">AYJ54_34820</name>
</gene>
<evidence type="ECO:0000313" key="2">
    <source>
        <dbReference type="EMBL" id="OAE97702.1"/>
    </source>
</evidence>
<proteinExistence type="predicted"/>
<feature type="compositionally biased region" description="Basic and acidic residues" evidence="1">
    <location>
        <begin position="1"/>
        <end position="12"/>
    </location>
</feature>
<sequence length="97" mass="10472">MISRTNDDREFLSRSPPGALLRNSNAVNALAETTTGHTEAENDRSSLVDDLRTLVHSVTVHPNGPRQGFEFEVKDGFAALVGGEVFPQAHNTSPQDG</sequence>
<dbReference type="Proteomes" id="UP000076959">
    <property type="component" value="Unassembled WGS sequence"/>
</dbReference>
<accession>A0A176Y832</accession>